<organism evidence="2 3">
    <name type="scientific">Hymenobacter nivis</name>
    <dbReference type="NCBI Taxonomy" id="1850093"/>
    <lineage>
        <taxon>Bacteria</taxon>
        <taxon>Pseudomonadati</taxon>
        <taxon>Bacteroidota</taxon>
        <taxon>Cytophagia</taxon>
        <taxon>Cytophagales</taxon>
        <taxon>Hymenobacteraceae</taxon>
        <taxon>Hymenobacter</taxon>
    </lineage>
</organism>
<feature type="transmembrane region" description="Helical" evidence="1">
    <location>
        <begin position="144"/>
        <end position="177"/>
    </location>
</feature>
<keyword evidence="1" id="KW-1133">Transmembrane helix</keyword>
<evidence type="ECO:0000313" key="2">
    <source>
        <dbReference type="EMBL" id="AWM32352.1"/>
    </source>
</evidence>
<dbReference type="OrthoDB" id="878475at2"/>
<dbReference type="Proteomes" id="UP000245999">
    <property type="component" value="Chromosome"/>
</dbReference>
<dbReference type="KEGG" id="hnv:DDQ68_05820"/>
<feature type="transmembrane region" description="Helical" evidence="1">
    <location>
        <begin position="184"/>
        <end position="203"/>
    </location>
</feature>
<evidence type="ECO:0008006" key="4">
    <source>
        <dbReference type="Google" id="ProtNLM"/>
    </source>
</evidence>
<feature type="transmembrane region" description="Helical" evidence="1">
    <location>
        <begin position="319"/>
        <end position="338"/>
    </location>
</feature>
<proteinExistence type="predicted"/>
<evidence type="ECO:0000313" key="3">
    <source>
        <dbReference type="Proteomes" id="UP000245999"/>
    </source>
</evidence>
<dbReference type="EMBL" id="CP029145">
    <property type="protein sequence ID" value="AWM32352.1"/>
    <property type="molecule type" value="Genomic_DNA"/>
</dbReference>
<gene>
    <name evidence="2" type="ORF">DDQ68_05820</name>
</gene>
<protein>
    <recommendedName>
        <fullName evidence="4">Glycosyltransferase RgtA/B/C/D-like domain-containing protein</fullName>
    </recommendedName>
</protein>
<feature type="transmembrane region" description="Helical" evidence="1">
    <location>
        <begin position="291"/>
        <end position="307"/>
    </location>
</feature>
<keyword evidence="1" id="KW-0472">Membrane</keyword>
<reference evidence="3" key="1">
    <citation type="submission" date="2018-04" db="EMBL/GenBank/DDBJ databases">
        <title>Complete genome of Antarctic heterotrophic bacterium Hymenobacter nivis.</title>
        <authorList>
            <person name="Terashima M."/>
        </authorList>
    </citation>
    <scope>NUCLEOTIDE SEQUENCE [LARGE SCALE GENOMIC DNA]</scope>
    <source>
        <strain evidence="3">NBRC 111535</strain>
    </source>
</reference>
<sequence>MLPGALVLGTVAGLGSYCEANDETVLAWLFAGVLAPGPVPSLPLYLHGYGHVLAAAYGALPGVPWLGLLLAVLLGAATGLWFAVLDKLLRPYLRPQPLVLALVAFFGVAWLEHWLWFSHARVPLLLAGGAVLYAAQRPGRWGPLLVALVALVAAWLVRPGLAVVGAAAAVPAAVLLAGGWRRAAPALAGAALLLAGATGAAALRQTPAEAQTQAHDAFFARVLDFEQLRPQPRNSADSLGTTAVGLWLLGDSTAVNDALARRAYHFDAREFFGRTVPAKLVLRAGLLVRDYFPVLLALGVLAGGVARRQGPQHRRGARGFWLVQLGFAGALVVLAGGFKLPPRLALPLLDFWLLANLAFWLEVPGMGHVGAGPMPLPPALRRWGAVAALAVGALYAAKTGHRCLVLGQERARHERALAELAGRTAGRVRVLAGTTDLLKSLSPFRAYNLGPGPVLNLSGWAAHDASQRALCRALTGAPGQADALRRLARAPAGRVAWVLAAPEAAWLNAAALRGPPAQRWALRRGPALAADSSLHFYSPGAPGKPLARPTSAR</sequence>
<feature type="transmembrane region" description="Helical" evidence="1">
    <location>
        <begin position="65"/>
        <end position="85"/>
    </location>
</feature>
<name>A0A2Z3GJY8_9BACT</name>
<accession>A0A2Z3GJY8</accession>
<evidence type="ECO:0000256" key="1">
    <source>
        <dbReference type="SAM" id="Phobius"/>
    </source>
</evidence>
<feature type="transmembrane region" description="Helical" evidence="1">
    <location>
        <begin position="97"/>
        <end position="116"/>
    </location>
</feature>
<keyword evidence="1" id="KW-0812">Transmembrane</keyword>
<keyword evidence="3" id="KW-1185">Reference proteome</keyword>
<dbReference type="AlphaFoldDB" id="A0A2Z3GJY8"/>